<dbReference type="RefSeq" id="WP_070879045.1">
    <property type="nucleotide sequence ID" value="NZ_CAJFZX010000003.1"/>
</dbReference>
<keyword evidence="2" id="KW-1003">Cell membrane</keyword>
<feature type="transmembrane region" description="Helical" evidence="6">
    <location>
        <begin position="54"/>
        <end position="76"/>
    </location>
</feature>
<dbReference type="InterPro" id="IPR014257">
    <property type="entry name" value="Cyt_c_oxidase_su4_bacillaceae"/>
</dbReference>
<evidence type="ECO:0000256" key="5">
    <source>
        <dbReference type="ARBA" id="ARBA00023136"/>
    </source>
</evidence>
<proteinExistence type="predicted"/>
<dbReference type="NCBIfam" id="TIGR02908">
    <property type="entry name" value="CoxD_Bacillus"/>
    <property type="match status" value="1"/>
</dbReference>
<organism evidence="7 8">
    <name type="scientific">Metabacillus idriensis</name>
    <dbReference type="NCBI Taxonomy" id="324768"/>
    <lineage>
        <taxon>Bacteria</taxon>
        <taxon>Bacillati</taxon>
        <taxon>Bacillota</taxon>
        <taxon>Bacilli</taxon>
        <taxon>Bacillales</taxon>
        <taxon>Bacillaceae</taxon>
        <taxon>Metabacillus</taxon>
    </lineage>
</organism>
<name>A0A6I2M862_9BACI</name>
<keyword evidence="8" id="KW-1185">Reference proteome</keyword>
<comment type="caution">
    <text evidence="7">The sequence shown here is derived from an EMBL/GenBank/DDBJ whole genome shotgun (WGS) entry which is preliminary data.</text>
</comment>
<dbReference type="InterPro" id="IPR005171">
    <property type="entry name" value="Cyt_c_oxidase_su4_prok"/>
</dbReference>
<comment type="subcellular location">
    <subcellularLocation>
        <location evidence="1">Cell membrane</location>
        <topology evidence="1">Multi-pass membrane protein</topology>
    </subcellularLocation>
</comment>
<dbReference type="GO" id="GO:0016491">
    <property type="term" value="F:oxidoreductase activity"/>
    <property type="evidence" value="ECO:0007669"/>
    <property type="project" value="UniProtKB-KW"/>
</dbReference>
<dbReference type="Pfam" id="PF03626">
    <property type="entry name" value="COX4_pro"/>
    <property type="match status" value="1"/>
</dbReference>
<dbReference type="Proteomes" id="UP000441585">
    <property type="component" value="Unassembled WGS sequence"/>
</dbReference>
<evidence type="ECO:0000256" key="6">
    <source>
        <dbReference type="SAM" id="Phobius"/>
    </source>
</evidence>
<accession>A0A6I2M862</accession>
<keyword evidence="5 6" id="KW-0472">Membrane</keyword>
<dbReference type="AlphaFoldDB" id="A0A6I2M862"/>
<feature type="transmembrane region" description="Helical" evidence="6">
    <location>
        <begin position="27"/>
        <end position="48"/>
    </location>
</feature>
<protein>
    <submittedName>
        <fullName evidence="7">Cytochrome c oxidase subunit IVB</fullName>
        <ecNumber evidence="7">1.9.3.1</ecNumber>
    </submittedName>
</protein>
<evidence type="ECO:0000256" key="1">
    <source>
        <dbReference type="ARBA" id="ARBA00004651"/>
    </source>
</evidence>
<evidence type="ECO:0000313" key="8">
    <source>
        <dbReference type="Proteomes" id="UP000441585"/>
    </source>
</evidence>
<reference evidence="7 8" key="1">
    <citation type="submission" date="2019-11" db="EMBL/GenBank/DDBJ databases">
        <title>Bacillus idriensis genome.</title>
        <authorList>
            <person name="Konopka E.N."/>
            <person name="Newman J.D."/>
        </authorList>
    </citation>
    <scope>NUCLEOTIDE SEQUENCE [LARGE SCALE GENOMIC DNA]</scope>
    <source>
        <strain evidence="7 8">DSM 19097</strain>
    </source>
</reference>
<evidence type="ECO:0000313" key="7">
    <source>
        <dbReference type="EMBL" id="MRX53522.1"/>
    </source>
</evidence>
<evidence type="ECO:0000256" key="2">
    <source>
        <dbReference type="ARBA" id="ARBA00022475"/>
    </source>
</evidence>
<keyword evidence="3 6" id="KW-0812">Transmembrane</keyword>
<feature type="transmembrane region" description="Helical" evidence="6">
    <location>
        <begin position="88"/>
        <end position="109"/>
    </location>
</feature>
<keyword evidence="4 6" id="KW-1133">Transmembrane helix</keyword>
<evidence type="ECO:0000256" key="3">
    <source>
        <dbReference type="ARBA" id="ARBA00022692"/>
    </source>
</evidence>
<dbReference type="GO" id="GO:0005886">
    <property type="term" value="C:plasma membrane"/>
    <property type="evidence" value="ECO:0007669"/>
    <property type="project" value="UniProtKB-SubCell"/>
</dbReference>
<sequence>MAANQNSGNPKVDLAYRRKKNKEDMKFQVVTFALMIFLTVIAFVAIGYDGIAEWFKIPFILLLAVIQVIFQLYYFMHMSHKGHEVPALFLYSGIGVAFLTVLAFVTIIWW</sequence>
<dbReference type="EMBL" id="WKKF01000001">
    <property type="protein sequence ID" value="MRX53522.1"/>
    <property type="molecule type" value="Genomic_DNA"/>
</dbReference>
<dbReference type="EC" id="1.9.3.1" evidence="7"/>
<evidence type="ECO:0000256" key="4">
    <source>
        <dbReference type="ARBA" id="ARBA00022989"/>
    </source>
</evidence>
<keyword evidence="7" id="KW-0560">Oxidoreductase</keyword>
<gene>
    <name evidence="7" type="primary">ctaF</name>
    <name evidence="7" type="ORF">GJU41_06025</name>
</gene>